<gene>
    <name evidence="1" type="ORF">EV652_107405</name>
</gene>
<dbReference type="AlphaFoldDB" id="A0A4R2HHT8"/>
<reference evidence="1 2" key="1">
    <citation type="journal article" date="2015" name="Stand. Genomic Sci.">
        <title>Genomic Encyclopedia of Bacterial and Archaeal Type Strains, Phase III: the genomes of soil and plant-associated and newly described type strains.</title>
        <authorList>
            <person name="Whitman W.B."/>
            <person name="Woyke T."/>
            <person name="Klenk H.P."/>
            <person name="Zhou Y."/>
            <person name="Lilburn T.G."/>
            <person name="Beck B.J."/>
            <person name="De Vos P."/>
            <person name="Vandamme P."/>
            <person name="Eisen J.A."/>
            <person name="Garrity G."/>
            <person name="Hugenholtz P."/>
            <person name="Kyrpides N.C."/>
        </authorList>
    </citation>
    <scope>NUCLEOTIDE SEQUENCE [LARGE SCALE GENOMIC DNA]</scope>
    <source>
        <strain evidence="1 2">VKM Ac-2572</strain>
    </source>
</reference>
<evidence type="ECO:0000313" key="1">
    <source>
        <dbReference type="EMBL" id="TCO26513.1"/>
    </source>
</evidence>
<sequence>MVSLASFRTLYVTAVRKGGTGQLKDITAIRFDGGYTGEEEASVGDFVRWLQRSDVRAYVRLADGSRGPQVQVERDRTAVHLSSSFDDSAGCDALLNLPPWEGSGFGHKAAHRRQPI</sequence>
<evidence type="ECO:0000313" key="2">
    <source>
        <dbReference type="Proteomes" id="UP000294508"/>
    </source>
</evidence>
<comment type="caution">
    <text evidence="1">The sequence shown here is derived from an EMBL/GenBank/DDBJ whole genome shotgun (WGS) entry which is preliminary data.</text>
</comment>
<proteinExistence type="predicted"/>
<organism evidence="1 2">
    <name type="scientific">Kribbella steppae</name>
    <dbReference type="NCBI Taxonomy" id="2512223"/>
    <lineage>
        <taxon>Bacteria</taxon>
        <taxon>Bacillati</taxon>
        <taxon>Actinomycetota</taxon>
        <taxon>Actinomycetes</taxon>
        <taxon>Propionibacteriales</taxon>
        <taxon>Kribbellaceae</taxon>
        <taxon>Kribbella</taxon>
    </lineage>
</organism>
<protein>
    <recommendedName>
        <fullName evidence="3">DUF3892 domain-containing protein</fullName>
    </recommendedName>
</protein>
<accession>A0A4R2HHT8</accession>
<dbReference type="EMBL" id="SLWN01000007">
    <property type="protein sequence ID" value="TCO26513.1"/>
    <property type="molecule type" value="Genomic_DNA"/>
</dbReference>
<dbReference type="Proteomes" id="UP000294508">
    <property type="component" value="Unassembled WGS sequence"/>
</dbReference>
<name>A0A4R2HHT8_9ACTN</name>
<keyword evidence="2" id="KW-1185">Reference proteome</keyword>
<evidence type="ECO:0008006" key="3">
    <source>
        <dbReference type="Google" id="ProtNLM"/>
    </source>
</evidence>